<evidence type="ECO:0000256" key="8">
    <source>
        <dbReference type="SAM" id="Phobius"/>
    </source>
</evidence>
<keyword evidence="5 8" id="KW-1133">Transmembrane helix</keyword>
<dbReference type="Proteomes" id="UP001140513">
    <property type="component" value="Unassembled WGS sequence"/>
</dbReference>
<dbReference type="AlphaFoldDB" id="A0A9W9CEJ1"/>
<accession>A0A9W9CEJ1</accession>
<dbReference type="InterPro" id="IPR036259">
    <property type="entry name" value="MFS_trans_sf"/>
</dbReference>
<evidence type="ECO:0000256" key="4">
    <source>
        <dbReference type="ARBA" id="ARBA00022692"/>
    </source>
</evidence>
<feature type="domain" description="Major facilitator superfamily (MFS) profile" evidence="9">
    <location>
        <begin position="19"/>
        <end position="397"/>
    </location>
</feature>
<protein>
    <recommendedName>
        <fullName evidence="9">Major facilitator superfamily (MFS) profile domain-containing protein</fullName>
    </recommendedName>
</protein>
<keyword evidence="11" id="KW-1185">Reference proteome</keyword>
<feature type="region of interest" description="Disordered" evidence="7">
    <location>
        <begin position="203"/>
        <end position="222"/>
    </location>
</feature>
<dbReference type="PRINTS" id="PR01035">
    <property type="entry name" value="TCRTETA"/>
</dbReference>
<keyword evidence="3" id="KW-0813">Transport</keyword>
<dbReference type="SUPFAM" id="SSF103473">
    <property type="entry name" value="MFS general substrate transporter"/>
    <property type="match status" value="1"/>
</dbReference>
<dbReference type="PROSITE" id="PS50850">
    <property type="entry name" value="MFS"/>
    <property type="match status" value="1"/>
</dbReference>
<organism evidence="10 11">
    <name type="scientific">Didymosphaeria variabile</name>
    <dbReference type="NCBI Taxonomy" id="1932322"/>
    <lineage>
        <taxon>Eukaryota</taxon>
        <taxon>Fungi</taxon>
        <taxon>Dikarya</taxon>
        <taxon>Ascomycota</taxon>
        <taxon>Pezizomycotina</taxon>
        <taxon>Dothideomycetes</taxon>
        <taxon>Pleosporomycetidae</taxon>
        <taxon>Pleosporales</taxon>
        <taxon>Massarineae</taxon>
        <taxon>Didymosphaeriaceae</taxon>
        <taxon>Didymosphaeria</taxon>
    </lineage>
</organism>
<keyword evidence="6 8" id="KW-0472">Membrane</keyword>
<evidence type="ECO:0000256" key="7">
    <source>
        <dbReference type="SAM" id="MobiDB-lite"/>
    </source>
</evidence>
<dbReference type="Pfam" id="PF07690">
    <property type="entry name" value="MFS_1"/>
    <property type="match status" value="1"/>
</dbReference>
<dbReference type="GO" id="GO:0016020">
    <property type="term" value="C:membrane"/>
    <property type="evidence" value="ECO:0007669"/>
    <property type="project" value="UniProtKB-SubCell"/>
</dbReference>
<feature type="transmembrane region" description="Helical" evidence="8">
    <location>
        <begin position="260"/>
        <end position="279"/>
    </location>
</feature>
<reference evidence="10" key="1">
    <citation type="submission" date="2022-10" db="EMBL/GenBank/DDBJ databases">
        <title>Tapping the CABI collections for fungal endophytes: first genome assemblies for Collariella, Neodidymelliopsis, Ascochyta clinopodiicola, Didymella pomorum, Didymosphaeria variabile, Neocosmospora piperis and Neocucurbitaria cava.</title>
        <authorList>
            <person name="Hill R."/>
        </authorList>
    </citation>
    <scope>NUCLEOTIDE SEQUENCE</scope>
    <source>
        <strain evidence="10">IMI 356815</strain>
    </source>
</reference>
<keyword evidence="4 8" id="KW-0812">Transmembrane</keyword>
<dbReference type="PANTHER" id="PTHR23506">
    <property type="entry name" value="GH10249P"/>
    <property type="match status" value="1"/>
</dbReference>
<dbReference type="InterPro" id="IPR020846">
    <property type="entry name" value="MFS_dom"/>
</dbReference>
<comment type="caution">
    <text evidence="10">The sequence shown here is derived from an EMBL/GenBank/DDBJ whole genome shotgun (WGS) entry which is preliminary data.</text>
</comment>
<feature type="transmembrane region" description="Helical" evidence="8">
    <location>
        <begin position="63"/>
        <end position="81"/>
    </location>
</feature>
<feature type="transmembrane region" description="Helical" evidence="8">
    <location>
        <begin position="149"/>
        <end position="172"/>
    </location>
</feature>
<dbReference type="Gene3D" id="1.20.1250.20">
    <property type="entry name" value="MFS general substrate transporter like domains"/>
    <property type="match status" value="1"/>
</dbReference>
<comment type="subcellular location">
    <subcellularLocation>
        <location evidence="1">Membrane</location>
        <topology evidence="1">Multi-pass membrane protein</topology>
    </subcellularLocation>
</comment>
<evidence type="ECO:0000313" key="11">
    <source>
        <dbReference type="Proteomes" id="UP001140513"/>
    </source>
</evidence>
<dbReference type="InterPro" id="IPR011701">
    <property type="entry name" value="MFS"/>
</dbReference>
<dbReference type="RefSeq" id="XP_056074869.1">
    <property type="nucleotide sequence ID" value="XM_056211396.1"/>
</dbReference>
<dbReference type="GO" id="GO:0022857">
    <property type="term" value="F:transmembrane transporter activity"/>
    <property type="evidence" value="ECO:0007669"/>
    <property type="project" value="InterPro"/>
</dbReference>
<proteinExistence type="inferred from homology"/>
<feature type="transmembrane region" description="Helical" evidence="8">
    <location>
        <begin position="178"/>
        <end position="198"/>
    </location>
</feature>
<evidence type="ECO:0000259" key="9">
    <source>
        <dbReference type="PROSITE" id="PS50850"/>
    </source>
</evidence>
<feature type="transmembrane region" description="Helical" evidence="8">
    <location>
        <begin position="331"/>
        <end position="348"/>
    </location>
</feature>
<comment type="similarity">
    <text evidence="2">Belongs to the major facilitator superfamily. Vesicular transporter family.</text>
</comment>
<evidence type="ECO:0000256" key="6">
    <source>
        <dbReference type="ARBA" id="ARBA00023136"/>
    </source>
</evidence>
<feature type="transmembrane region" description="Helical" evidence="8">
    <location>
        <begin position="299"/>
        <end position="319"/>
    </location>
</feature>
<dbReference type="GeneID" id="80906119"/>
<evidence type="ECO:0000313" key="10">
    <source>
        <dbReference type="EMBL" id="KAJ4358010.1"/>
    </source>
</evidence>
<dbReference type="PANTHER" id="PTHR23506:SF35">
    <property type="entry name" value="MAJOR FACILITATOR SUPERFAMILY (MFS) PROFILE DOMAIN-CONTAINING PROTEIN-RELATED"/>
    <property type="match status" value="1"/>
</dbReference>
<name>A0A9W9CEJ1_9PLEO</name>
<evidence type="ECO:0000256" key="5">
    <source>
        <dbReference type="ARBA" id="ARBA00022989"/>
    </source>
</evidence>
<feature type="transmembrane region" description="Helical" evidence="8">
    <location>
        <begin position="120"/>
        <end position="137"/>
    </location>
</feature>
<evidence type="ECO:0000256" key="3">
    <source>
        <dbReference type="ARBA" id="ARBA00022448"/>
    </source>
</evidence>
<dbReference type="EMBL" id="JAPEUX010000002">
    <property type="protein sequence ID" value="KAJ4358010.1"/>
    <property type="molecule type" value="Genomic_DNA"/>
</dbReference>
<dbReference type="InterPro" id="IPR001958">
    <property type="entry name" value="Tet-R_TetA/multi-R_MdtG-like"/>
</dbReference>
<dbReference type="InterPro" id="IPR050930">
    <property type="entry name" value="MFS_Vesicular_Transporter"/>
</dbReference>
<dbReference type="OrthoDB" id="5086884at2759"/>
<feature type="transmembrane region" description="Helical" evidence="8">
    <location>
        <begin position="360"/>
        <end position="378"/>
    </location>
</feature>
<feature type="transmembrane region" description="Helical" evidence="8">
    <location>
        <begin position="93"/>
        <end position="114"/>
    </location>
</feature>
<sequence>MAGEGNLSRGSWRASKALLVFTATLGLFTENFLYGFVVPILPYMIEVRLGLDPAYTQRFTTELLFILGLISVPSAPIIGHFADKTTSRKVPLLISLVGCTIGTLLVALTPSVWAVYVGRMLQGISGTGAWIVGFAMLTDAAGSRHLGKALGSAGSFITAGVLTGPVISGVLLQWAGYWAAWSVPLALLAICFVARLTMIEERPTDESKTSTSEAQGQAEDERSPLLSLDVRTHDEAAATLLEEANVPSSRGYYSIMFSKGSTYAALFNVTAFSMIISGFDATLPVHLRDEFGWRPAPVGSIFLGIQIPSMILAPFVGWLRDRIGLRWPTTLGWALSTPLFWFLGVPGKDNFLGVGNGPKGQAAFVAAIIGLGIIWSFVRGAGTFQLTSTSSLTICPT</sequence>
<evidence type="ECO:0000256" key="1">
    <source>
        <dbReference type="ARBA" id="ARBA00004141"/>
    </source>
</evidence>
<gene>
    <name evidence="10" type="ORF">N0V89_002589</name>
</gene>
<feature type="transmembrane region" description="Helical" evidence="8">
    <location>
        <begin position="17"/>
        <end position="43"/>
    </location>
</feature>
<evidence type="ECO:0000256" key="2">
    <source>
        <dbReference type="ARBA" id="ARBA00006829"/>
    </source>
</evidence>